<dbReference type="InterPro" id="IPR043502">
    <property type="entry name" value="DNA/RNA_pol_sf"/>
</dbReference>
<dbReference type="Gene3D" id="2.40.70.10">
    <property type="entry name" value="Acid Proteases"/>
    <property type="match status" value="1"/>
</dbReference>
<dbReference type="PANTHER" id="PTHR37984">
    <property type="entry name" value="PROTEIN CBG26694"/>
    <property type="match status" value="1"/>
</dbReference>
<dbReference type="SUPFAM" id="SSF56672">
    <property type="entry name" value="DNA/RNA polymerases"/>
    <property type="match status" value="1"/>
</dbReference>
<protein>
    <recommendedName>
        <fullName evidence="3">Peptidase A2 domain-containing protein</fullName>
    </recommendedName>
</protein>
<dbReference type="Proteomes" id="UP001066276">
    <property type="component" value="Chromosome 4_1"/>
</dbReference>
<accession>A0AAV7SXC5</accession>
<dbReference type="InterPro" id="IPR021109">
    <property type="entry name" value="Peptidase_aspartic_dom_sf"/>
</dbReference>
<reference evidence="1" key="1">
    <citation type="journal article" date="2022" name="bioRxiv">
        <title>Sequencing and chromosome-scale assembly of the giantPleurodeles waltlgenome.</title>
        <authorList>
            <person name="Brown T."/>
            <person name="Elewa A."/>
            <person name="Iarovenko S."/>
            <person name="Subramanian E."/>
            <person name="Araus A.J."/>
            <person name="Petzold A."/>
            <person name="Susuki M."/>
            <person name="Suzuki K.-i.T."/>
            <person name="Hayashi T."/>
            <person name="Toyoda A."/>
            <person name="Oliveira C."/>
            <person name="Osipova E."/>
            <person name="Leigh N.D."/>
            <person name="Simon A."/>
            <person name="Yun M.H."/>
        </authorList>
    </citation>
    <scope>NUCLEOTIDE SEQUENCE</scope>
    <source>
        <strain evidence="1">20211129_DDA</strain>
        <tissue evidence="1">Liver</tissue>
    </source>
</reference>
<proteinExistence type="predicted"/>
<dbReference type="AlphaFoldDB" id="A0AAV7SXC5"/>
<dbReference type="PANTHER" id="PTHR37984:SF9">
    <property type="entry name" value="INTEGRASE CATALYTIC DOMAIN-CONTAINING PROTEIN"/>
    <property type="match status" value="1"/>
</dbReference>
<dbReference type="SUPFAM" id="SSF50630">
    <property type="entry name" value="Acid proteases"/>
    <property type="match status" value="1"/>
</dbReference>
<evidence type="ECO:0000313" key="1">
    <source>
        <dbReference type="EMBL" id="KAJ1168777.1"/>
    </source>
</evidence>
<dbReference type="InterPro" id="IPR050951">
    <property type="entry name" value="Retrovirus_Pol_polyprotein"/>
</dbReference>
<evidence type="ECO:0008006" key="3">
    <source>
        <dbReference type="Google" id="ProtNLM"/>
    </source>
</evidence>
<name>A0AAV7SXC5_PLEWA</name>
<dbReference type="Gene3D" id="3.10.10.10">
    <property type="entry name" value="HIV Type 1 Reverse Transcriptase, subunit A, domain 1"/>
    <property type="match status" value="1"/>
</dbReference>
<dbReference type="EMBL" id="JANPWB010000007">
    <property type="protein sequence ID" value="KAJ1168777.1"/>
    <property type="molecule type" value="Genomic_DNA"/>
</dbReference>
<comment type="caution">
    <text evidence="1">The sequence shown here is derived from an EMBL/GenBank/DDBJ whole genome shotgun (WGS) entry which is preliminary data.</text>
</comment>
<sequence length="230" mass="26126">MSRPTAVFKVCEKDVELMIDSGSMYTIIPERVFKVHWQDVNLIPKDINLGGYQGESIDILGYMEGNIRYGSRCTTGKVYVSMEGPPILGWMHQFDLKIMLHPRAPNQVLVVDELTLERVLSGAEKVFCKKFGWLKGYVHKVKVKSNATPIQHKLRRVPLSVRDGLKKLLGEMLEDGVIEPVEASEWVSPVVITKKSDGRLRFCVDLRSVNQNIVVDVFPLPNINEFYLPL</sequence>
<organism evidence="1 2">
    <name type="scientific">Pleurodeles waltl</name>
    <name type="common">Iberian ribbed newt</name>
    <dbReference type="NCBI Taxonomy" id="8319"/>
    <lineage>
        <taxon>Eukaryota</taxon>
        <taxon>Metazoa</taxon>
        <taxon>Chordata</taxon>
        <taxon>Craniata</taxon>
        <taxon>Vertebrata</taxon>
        <taxon>Euteleostomi</taxon>
        <taxon>Amphibia</taxon>
        <taxon>Batrachia</taxon>
        <taxon>Caudata</taxon>
        <taxon>Salamandroidea</taxon>
        <taxon>Salamandridae</taxon>
        <taxon>Pleurodelinae</taxon>
        <taxon>Pleurodeles</taxon>
    </lineage>
</organism>
<evidence type="ECO:0000313" key="2">
    <source>
        <dbReference type="Proteomes" id="UP001066276"/>
    </source>
</evidence>
<gene>
    <name evidence="1" type="ORF">NDU88_000691</name>
</gene>
<keyword evidence="2" id="KW-1185">Reference proteome</keyword>